<dbReference type="Proteomes" id="UP000199615">
    <property type="component" value="Unassembled WGS sequence"/>
</dbReference>
<reference evidence="2" key="1">
    <citation type="submission" date="2016-10" db="EMBL/GenBank/DDBJ databases">
        <authorList>
            <person name="Varghese N."/>
            <person name="Submissions S."/>
        </authorList>
    </citation>
    <scope>NUCLEOTIDE SEQUENCE [LARGE SCALE GENOMIC DNA]</scope>
    <source>
        <strain evidence="2">DSM 123</strain>
    </source>
</reference>
<name>A0A1H8WUQ6_9BRAD</name>
<organism evidence="1 2">
    <name type="scientific">Rhodopseudomonas pseudopalustris</name>
    <dbReference type="NCBI Taxonomy" id="1513892"/>
    <lineage>
        <taxon>Bacteria</taxon>
        <taxon>Pseudomonadati</taxon>
        <taxon>Pseudomonadota</taxon>
        <taxon>Alphaproteobacteria</taxon>
        <taxon>Hyphomicrobiales</taxon>
        <taxon>Nitrobacteraceae</taxon>
        <taxon>Rhodopseudomonas</taxon>
    </lineage>
</organism>
<dbReference type="OrthoDB" id="8252221at2"/>
<dbReference type="EMBL" id="FODT01000014">
    <property type="protein sequence ID" value="SEP31223.1"/>
    <property type="molecule type" value="Genomic_DNA"/>
</dbReference>
<dbReference type="AlphaFoldDB" id="A0A1H8WUQ6"/>
<evidence type="ECO:0000313" key="2">
    <source>
        <dbReference type="Proteomes" id="UP000199615"/>
    </source>
</evidence>
<sequence>MSGQQNVTAVLIADLARQHQVQLSETEANVLAHHMTRLADDVVVLDDIERTLLSLQRAGHLSRRAMVELQARYLRESRP</sequence>
<protein>
    <submittedName>
        <fullName evidence="1">Uncharacterized protein</fullName>
    </submittedName>
</protein>
<keyword evidence="2" id="KW-1185">Reference proteome</keyword>
<proteinExistence type="predicted"/>
<accession>A0A1H8WUQ6</accession>
<dbReference type="RefSeq" id="WP_049760784.1">
    <property type="nucleotide sequence ID" value="NZ_FODT01000014.1"/>
</dbReference>
<evidence type="ECO:0000313" key="1">
    <source>
        <dbReference type="EMBL" id="SEP31223.1"/>
    </source>
</evidence>
<gene>
    <name evidence="1" type="ORF">SAMN05444123_1145</name>
</gene>